<dbReference type="InterPro" id="IPR043143">
    <property type="entry name" value="Mal/L-sulf/L-lact_DH-like_NADP"/>
</dbReference>
<dbReference type="InterPro" id="IPR043144">
    <property type="entry name" value="Mal/L-sulf/L-lact_DH-like_ah"/>
</dbReference>
<comment type="caution">
    <text evidence="3">The sequence shown here is derived from an EMBL/GenBank/DDBJ whole genome shotgun (WGS) entry which is preliminary data.</text>
</comment>
<evidence type="ECO:0000313" key="4">
    <source>
        <dbReference type="Proteomes" id="UP001165652"/>
    </source>
</evidence>
<dbReference type="RefSeq" id="WP_272780583.1">
    <property type="nucleotide sequence ID" value="NZ_JAQQLI010000089.1"/>
</dbReference>
<dbReference type="Gene3D" id="3.30.1370.60">
    <property type="entry name" value="Hypothetical oxidoreductase yiak, domain 2"/>
    <property type="match status" value="1"/>
</dbReference>
<dbReference type="PANTHER" id="PTHR11091">
    <property type="entry name" value="OXIDOREDUCTASE-RELATED"/>
    <property type="match status" value="1"/>
</dbReference>
<dbReference type="Proteomes" id="UP001165652">
    <property type="component" value="Unassembled WGS sequence"/>
</dbReference>
<proteinExistence type="inferred from homology"/>
<dbReference type="InterPro" id="IPR003767">
    <property type="entry name" value="Malate/L-lactate_DH-like"/>
</dbReference>
<dbReference type="PANTHER" id="PTHR11091:SF0">
    <property type="entry name" value="MALATE DEHYDROGENASE"/>
    <property type="match status" value="1"/>
</dbReference>
<keyword evidence="2" id="KW-0560">Oxidoreductase</keyword>
<dbReference type="EMBL" id="JAQQLI010000089">
    <property type="protein sequence ID" value="MDC7789762.1"/>
    <property type="molecule type" value="Genomic_DNA"/>
</dbReference>
<reference evidence="3" key="1">
    <citation type="journal article" date="2023" name="Microbiol Resour">
        <title>Genome Sequences of Rhodoplanes serenus and Two Thermotolerant Strains, Rhodoplanes tepidamans and 'Rhodoplanes cryptolactis,' Further Refine the Genus.</title>
        <authorList>
            <person name="Rayyan A.A."/>
            <person name="Kyndt J.A."/>
        </authorList>
    </citation>
    <scope>NUCLEOTIDE SEQUENCE</scope>
    <source>
        <strain evidence="3">DSM 9987</strain>
    </source>
</reference>
<dbReference type="Pfam" id="PF02615">
    <property type="entry name" value="Ldh_2"/>
    <property type="match status" value="1"/>
</dbReference>
<protein>
    <submittedName>
        <fullName evidence="3">Ldh family oxidoreductase</fullName>
    </submittedName>
</protein>
<keyword evidence="4" id="KW-1185">Reference proteome</keyword>
<evidence type="ECO:0000256" key="2">
    <source>
        <dbReference type="ARBA" id="ARBA00023002"/>
    </source>
</evidence>
<dbReference type="Gene3D" id="1.10.1530.10">
    <property type="match status" value="1"/>
</dbReference>
<name>A0ABT5JJH6_RHOTP</name>
<evidence type="ECO:0000256" key="1">
    <source>
        <dbReference type="ARBA" id="ARBA00006056"/>
    </source>
</evidence>
<evidence type="ECO:0000313" key="3">
    <source>
        <dbReference type="EMBL" id="MDC7789762.1"/>
    </source>
</evidence>
<dbReference type="SUPFAM" id="SSF89733">
    <property type="entry name" value="L-sulfolactate dehydrogenase-like"/>
    <property type="match status" value="1"/>
</dbReference>
<accession>A0ABT5JJH6</accession>
<comment type="similarity">
    <text evidence="1">Belongs to the LDH2/MDH2 oxidoreductase family.</text>
</comment>
<gene>
    <name evidence="3" type="ORF">PQJ73_29130</name>
</gene>
<reference evidence="3" key="2">
    <citation type="submission" date="2023-02" db="EMBL/GenBank/DDBJ databases">
        <authorList>
            <person name="Rayyan A."/>
            <person name="Meyer T."/>
            <person name="Kyndt J.A."/>
        </authorList>
    </citation>
    <scope>NUCLEOTIDE SEQUENCE</scope>
    <source>
        <strain evidence="3">DSM 9987</strain>
    </source>
</reference>
<dbReference type="InterPro" id="IPR036111">
    <property type="entry name" value="Mal/L-sulfo/L-lacto_DH-like_sf"/>
</dbReference>
<organism evidence="3 4">
    <name type="scientific">Rhodoplanes tepidamans</name>
    <name type="common">Rhodoplanes cryptolactis</name>
    <dbReference type="NCBI Taxonomy" id="200616"/>
    <lineage>
        <taxon>Bacteria</taxon>
        <taxon>Pseudomonadati</taxon>
        <taxon>Pseudomonadota</taxon>
        <taxon>Alphaproteobacteria</taxon>
        <taxon>Hyphomicrobiales</taxon>
        <taxon>Nitrobacteraceae</taxon>
        <taxon>Rhodoplanes</taxon>
    </lineage>
</organism>
<sequence>MSGAIRAEDLGGFCAAVFEAAGVPPRVAAVVARSLVCADLRGVDSHGVLRMPIYLKRVAGKMIDVAAEPRIEREDGATVRIDGGNNFGAYVGQKALEVALDRAGRHGVACVGVRASNHFGTAAFFAEQATAVGYAAIVMSNASQTMPPTGGLRPFIGTNPLAIAVPTREGAPFLLDMATSHVARGKILSAAKKGETIPLGWAIDRQGRPTTDADAALDGAVLPVGGAKGSGLSMGIDILSGVLTGAGYGPHIRNMYEDWHAPQNVGHFFLVLDIRRFLPLTMFTERLADYIALLKAEPRADGFTEILYAGEHEHRLATARRAGGIVLPPALVDELSALGRERGVAWPAPIAAGGSGSGKVAAGA</sequence>